<evidence type="ECO:0000313" key="2">
    <source>
        <dbReference type="Proteomes" id="UP001138768"/>
    </source>
</evidence>
<dbReference type="GO" id="GO:0006355">
    <property type="term" value="P:regulation of DNA-templated transcription"/>
    <property type="evidence" value="ECO:0007669"/>
    <property type="project" value="InterPro"/>
</dbReference>
<dbReference type="RefSeq" id="WP_200246332.1">
    <property type="nucleotide sequence ID" value="NZ_NRRY01000029.1"/>
</dbReference>
<gene>
    <name evidence="1" type="ORF">CKO42_16370</name>
</gene>
<proteinExistence type="predicted"/>
<reference evidence="1 2" key="1">
    <citation type="journal article" date="2020" name="Microorganisms">
        <title>Osmotic Adaptation and Compatible Solute Biosynthesis of Phototrophic Bacteria as Revealed from Genome Analyses.</title>
        <authorList>
            <person name="Imhoff J.F."/>
            <person name="Rahn T."/>
            <person name="Kunzel S."/>
            <person name="Keller A."/>
            <person name="Neulinger S.C."/>
        </authorList>
    </citation>
    <scope>NUCLEOTIDE SEQUENCE [LARGE SCALE GENOMIC DNA]</scope>
    <source>
        <strain evidence="1 2">DSM 25653</strain>
    </source>
</reference>
<dbReference type="InterPro" id="IPR010985">
    <property type="entry name" value="Ribbon_hlx_hlx"/>
</dbReference>
<dbReference type="InterPro" id="IPR013321">
    <property type="entry name" value="Arc_rbn_hlx_hlx"/>
</dbReference>
<keyword evidence="2" id="KW-1185">Reference proteome</keyword>
<dbReference type="Proteomes" id="UP001138768">
    <property type="component" value="Unassembled WGS sequence"/>
</dbReference>
<dbReference type="AlphaFoldDB" id="A0A9X0WAM8"/>
<dbReference type="Gene3D" id="1.10.1220.10">
    <property type="entry name" value="Met repressor-like"/>
    <property type="match status" value="1"/>
</dbReference>
<dbReference type="Pfam" id="PF09274">
    <property type="entry name" value="ParG"/>
    <property type="match status" value="1"/>
</dbReference>
<evidence type="ECO:0000313" key="1">
    <source>
        <dbReference type="EMBL" id="MBK1619986.1"/>
    </source>
</evidence>
<dbReference type="EMBL" id="NRRY01000029">
    <property type="protein sequence ID" value="MBK1619986.1"/>
    <property type="molecule type" value="Genomic_DNA"/>
</dbReference>
<accession>A0A9X0WAM8</accession>
<protein>
    <submittedName>
        <fullName evidence="1">Uncharacterized protein</fullName>
    </submittedName>
</protein>
<comment type="caution">
    <text evidence="1">The sequence shown here is derived from an EMBL/GenBank/DDBJ whole genome shotgun (WGS) entry which is preliminary data.</text>
</comment>
<sequence length="62" mass="7030">MNTQPETRARANLPIDRELHRRFKAACAMRGLPMSAVAAAAIEQELTRLDRLIPRRRDSESA</sequence>
<name>A0A9X0WAM8_9GAMM</name>
<organism evidence="1 2">
    <name type="scientific">Lamprobacter modestohalophilus</name>
    <dbReference type="NCBI Taxonomy" id="1064514"/>
    <lineage>
        <taxon>Bacteria</taxon>
        <taxon>Pseudomonadati</taxon>
        <taxon>Pseudomonadota</taxon>
        <taxon>Gammaproteobacteria</taxon>
        <taxon>Chromatiales</taxon>
        <taxon>Chromatiaceae</taxon>
        <taxon>Lamprobacter</taxon>
    </lineage>
</organism>
<dbReference type="SUPFAM" id="SSF47598">
    <property type="entry name" value="Ribbon-helix-helix"/>
    <property type="match status" value="1"/>
</dbReference>
<dbReference type="InterPro" id="IPR015354">
    <property type="entry name" value="DNA_partition_ParG"/>
</dbReference>